<dbReference type="PANTHER" id="PTHR35401">
    <property type="entry name" value="COPG FAMILY HELIX-TURN-HELIX PROTEIN-RELATED-RELATED"/>
    <property type="match status" value="1"/>
</dbReference>
<dbReference type="RefSeq" id="WP_115867068.1">
    <property type="nucleotide sequence ID" value="NZ_QREG01000003.1"/>
</dbReference>
<evidence type="ECO:0000256" key="1">
    <source>
        <dbReference type="ARBA" id="ARBA00022649"/>
    </source>
</evidence>
<accession>A0A3D9L5T0</accession>
<dbReference type="GO" id="GO:0006355">
    <property type="term" value="P:regulation of DNA-templated transcription"/>
    <property type="evidence" value="ECO:0007669"/>
    <property type="project" value="InterPro"/>
</dbReference>
<organism evidence="3 4">
    <name type="scientific">Marinoscillum furvescens DSM 4134</name>
    <dbReference type="NCBI Taxonomy" id="1122208"/>
    <lineage>
        <taxon>Bacteria</taxon>
        <taxon>Pseudomonadati</taxon>
        <taxon>Bacteroidota</taxon>
        <taxon>Cytophagia</taxon>
        <taxon>Cytophagales</taxon>
        <taxon>Reichenbachiellaceae</taxon>
        <taxon>Marinoscillum</taxon>
    </lineage>
</organism>
<dbReference type="EMBL" id="QREG01000003">
    <property type="protein sequence ID" value="REE01538.1"/>
    <property type="molecule type" value="Genomic_DNA"/>
</dbReference>
<keyword evidence="1" id="KW-1277">Toxin-antitoxin system</keyword>
<protein>
    <submittedName>
        <fullName evidence="3">Uncharacterized protein (DUF1778 family)</fullName>
    </submittedName>
</protein>
<proteinExistence type="inferred from homology"/>
<comment type="caution">
    <text evidence="3">The sequence shown here is derived from an EMBL/GenBank/DDBJ whole genome shotgun (WGS) entry which is preliminary data.</text>
</comment>
<dbReference type="Pfam" id="PF08681">
    <property type="entry name" value="TacA1"/>
    <property type="match status" value="1"/>
</dbReference>
<dbReference type="AlphaFoldDB" id="A0A3D9L5T0"/>
<dbReference type="Gene3D" id="1.20.5.780">
    <property type="entry name" value="Single helix bin"/>
    <property type="match status" value="1"/>
</dbReference>
<evidence type="ECO:0000313" key="3">
    <source>
        <dbReference type="EMBL" id="REE01538.1"/>
    </source>
</evidence>
<evidence type="ECO:0000256" key="2">
    <source>
        <dbReference type="ARBA" id="ARBA00049988"/>
    </source>
</evidence>
<dbReference type="OrthoDB" id="595305at2"/>
<dbReference type="PANTHER" id="PTHR35401:SF2">
    <property type="entry name" value="ABC-TYPE TRANSPORT SYSTEM"/>
    <property type="match status" value="1"/>
</dbReference>
<keyword evidence="4" id="KW-1185">Reference proteome</keyword>
<dbReference type="InterPro" id="IPR014795">
    <property type="entry name" value="TacA_1-like"/>
</dbReference>
<dbReference type="InterPro" id="IPR010985">
    <property type="entry name" value="Ribbon_hlx_hlx"/>
</dbReference>
<evidence type="ECO:0000313" key="4">
    <source>
        <dbReference type="Proteomes" id="UP000256779"/>
    </source>
</evidence>
<dbReference type="SUPFAM" id="SSF47598">
    <property type="entry name" value="Ribbon-helix-helix"/>
    <property type="match status" value="1"/>
</dbReference>
<name>A0A3D9L5T0_MARFU</name>
<gene>
    <name evidence="3" type="ORF">C7460_10354</name>
</gene>
<sequence>MKTSEARFDTRLSKKQKEFFERAAVLGGYRTLTEFVIYSVQDKAKQIIDEHERIVSSDKDKEVFFDALLGESEPNEALMSAAKKYKEELSNK</sequence>
<dbReference type="Proteomes" id="UP000256779">
    <property type="component" value="Unassembled WGS sequence"/>
</dbReference>
<comment type="similarity">
    <text evidence="2">Belongs to the TacA antitoxin family.</text>
</comment>
<reference evidence="3 4" key="1">
    <citation type="submission" date="2018-07" db="EMBL/GenBank/DDBJ databases">
        <title>Genomic Encyclopedia of Type Strains, Phase IV (KMG-IV): sequencing the most valuable type-strain genomes for metagenomic binning, comparative biology and taxonomic classification.</title>
        <authorList>
            <person name="Goeker M."/>
        </authorList>
    </citation>
    <scope>NUCLEOTIDE SEQUENCE [LARGE SCALE GENOMIC DNA]</scope>
    <source>
        <strain evidence="3 4">DSM 4134</strain>
    </source>
</reference>